<name>A0A1T4L6Z8_9BACT</name>
<dbReference type="AlphaFoldDB" id="A0A1T4L6Z8"/>
<evidence type="ECO:0000313" key="2">
    <source>
        <dbReference type="EMBL" id="SJZ50492.1"/>
    </source>
</evidence>
<dbReference type="STRING" id="634771.SAMN04488128_101510"/>
<proteinExistence type="predicted"/>
<dbReference type="InterPro" id="IPR016187">
    <property type="entry name" value="CTDL_fold"/>
</dbReference>
<dbReference type="Pfam" id="PF03781">
    <property type="entry name" value="FGE-sulfatase"/>
    <property type="match status" value="1"/>
</dbReference>
<dbReference type="EMBL" id="FUWZ01000001">
    <property type="protein sequence ID" value="SJZ50492.1"/>
    <property type="molecule type" value="Genomic_DNA"/>
</dbReference>
<dbReference type="Proteomes" id="UP000190367">
    <property type="component" value="Unassembled WGS sequence"/>
</dbReference>
<evidence type="ECO:0000313" key="3">
    <source>
        <dbReference type="Proteomes" id="UP000190367"/>
    </source>
</evidence>
<feature type="domain" description="Sulfatase-modifying factor enzyme-like" evidence="1">
    <location>
        <begin position="70"/>
        <end position="375"/>
    </location>
</feature>
<dbReference type="PANTHER" id="PTHR23150">
    <property type="entry name" value="SULFATASE MODIFYING FACTOR 1, 2"/>
    <property type="match status" value="1"/>
</dbReference>
<dbReference type="InterPro" id="IPR051043">
    <property type="entry name" value="Sulfatase_Mod_Factor_Kinase"/>
</dbReference>
<dbReference type="GO" id="GO:0120147">
    <property type="term" value="F:formylglycine-generating oxidase activity"/>
    <property type="evidence" value="ECO:0007669"/>
    <property type="project" value="TreeGrafter"/>
</dbReference>
<evidence type="ECO:0000259" key="1">
    <source>
        <dbReference type="Pfam" id="PF03781"/>
    </source>
</evidence>
<dbReference type="InterPro" id="IPR005532">
    <property type="entry name" value="SUMF_dom"/>
</dbReference>
<keyword evidence="3" id="KW-1185">Reference proteome</keyword>
<organism evidence="2 3">
    <name type="scientific">Chitinophaga eiseniae</name>
    <dbReference type="NCBI Taxonomy" id="634771"/>
    <lineage>
        <taxon>Bacteria</taxon>
        <taxon>Pseudomonadati</taxon>
        <taxon>Bacteroidota</taxon>
        <taxon>Chitinophagia</taxon>
        <taxon>Chitinophagales</taxon>
        <taxon>Chitinophagaceae</taxon>
        <taxon>Chitinophaga</taxon>
    </lineage>
</organism>
<sequence length="382" mass="41406">MRSLLLCVLCENSAGPLCFFAGKLYFVQMTRHLIYLSIMAAAFTACGGGGKAPVQQDTAVAATGAPDTLNRMVLIPGGSFSMGADDSTGMPDEYPKHTVRVDSFWMDEHEVTNREFAAFVAATGYVTTAEKPISKEELMASLPPGSPEPDSSMLAAGALVFTPPDHRVPLNDVSGWWSFIAGASWRHPEGPDSDIKGREDHPVTQISYLDAQAYAQWAGKRLPTEAEWEYAARGGLSNQLYPWGGEALTSGVAKANTWNGHFPYDTTTTDGFTATAPVKSYKPNGYQLYDMAGNVWEWVSDLYDVNYYAQVGNGTANPAGPAKGYDPEDPGQQKHVIRGGSYMCSDEYCRGYRVSARMKTTPESGLANLGFRCVRSVANHGE</sequence>
<dbReference type="SUPFAM" id="SSF56436">
    <property type="entry name" value="C-type lectin-like"/>
    <property type="match status" value="1"/>
</dbReference>
<dbReference type="InterPro" id="IPR042095">
    <property type="entry name" value="SUMF_sf"/>
</dbReference>
<gene>
    <name evidence="2" type="ORF">SAMN04488128_101510</name>
</gene>
<reference evidence="3" key="1">
    <citation type="submission" date="2017-02" db="EMBL/GenBank/DDBJ databases">
        <authorList>
            <person name="Varghese N."/>
            <person name="Submissions S."/>
        </authorList>
    </citation>
    <scope>NUCLEOTIDE SEQUENCE [LARGE SCALE GENOMIC DNA]</scope>
    <source>
        <strain evidence="3">DSM 22224</strain>
    </source>
</reference>
<accession>A0A1T4L6Z8</accession>
<dbReference type="PANTHER" id="PTHR23150:SF19">
    <property type="entry name" value="FORMYLGLYCINE-GENERATING ENZYME"/>
    <property type="match status" value="1"/>
</dbReference>
<protein>
    <submittedName>
        <fullName evidence="2">Formylglycine-generating enzyme, required for sulfatase activity, contains SUMF1/FGE domain</fullName>
    </submittedName>
</protein>
<dbReference type="Gene3D" id="3.90.1580.10">
    <property type="entry name" value="paralog of FGE (formylglycine-generating enzyme)"/>
    <property type="match status" value="1"/>
</dbReference>